<reference evidence="2 3" key="1">
    <citation type="submission" date="2019-03" db="EMBL/GenBank/DDBJ databases">
        <title>Three New Species of Nocardioides, Nocardioides euryhalodurans sp. nov., Nocardioides seonyuensis sp. nov. and Nocardioides eburneoflavus sp. nov. Iolated from Soil.</title>
        <authorList>
            <person name="Roh S.G."/>
            <person name="Lee C."/>
            <person name="Kim M.-K."/>
            <person name="Kim S.B."/>
        </authorList>
    </citation>
    <scope>NUCLEOTIDE SEQUENCE [LARGE SCALE GENOMIC DNA]</scope>
    <source>
        <strain evidence="2 3">MMS17-SY207-3</strain>
    </source>
</reference>
<accession>A0A4P7IDW5</accession>
<dbReference type="RefSeq" id="WP_135267387.1">
    <property type="nucleotide sequence ID" value="NZ_CP038436.1"/>
</dbReference>
<feature type="region of interest" description="Disordered" evidence="1">
    <location>
        <begin position="51"/>
        <end position="71"/>
    </location>
</feature>
<proteinExistence type="predicted"/>
<evidence type="ECO:0000313" key="3">
    <source>
        <dbReference type="Proteomes" id="UP000294853"/>
    </source>
</evidence>
<keyword evidence="3" id="KW-1185">Reference proteome</keyword>
<sequence>MFWLSVGSVLGAILFAGWRVDQRRKRSPYVHGSHAGGGDPSVGAMYFQAMQGPGGHDPYTAASLDRKKSTD</sequence>
<dbReference type="EMBL" id="CP038436">
    <property type="protein sequence ID" value="QBX55395.1"/>
    <property type="molecule type" value="Genomic_DNA"/>
</dbReference>
<dbReference type="Proteomes" id="UP000294853">
    <property type="component" value="Chromosome"/>
</dbReference>
<organism evidence="2 3">
    <name type="scientific">Nocardioides seonyuensis</name>
    <dbReference type="NCBI Taxonomy" id="2518371"/>
    <lineage>
        <taxon>Bacteria</taxon>
        <taxon>Bacillati</taxon>
        <taxon>Actinomycetota</taxon>
        <taxon>Actinomycetes</taxon>
        <taxon>Propionibacteriales</taxon>
        <taxon>Nocardioidaceae</taxon>
        <taxon>Nocardioides</taxon>
    </lineage>
</organism>
<dbReference type="AlphaFoldDB" id="A0A4P7IDW5"/>
<protein>
    <submittedName>
        <fullName evidence="2">Uncharacterized protein</fullName>
    </submittedName>
</protein>
<dbReference type="KEGG" id="nsn:EXE58_07965"/>
<evidence type="ECO:0000313" key="2">
    <source>
        <dbReference type="EMBL" id="QBX55395.1"/>
    </source>
</evidence>
<gene>
    <name evidence="2" type="ORF">EXE58_07965</name>
</gene>
<name>A0A4P7IDW5_9ACTN</name>
<evidence type="ECO:0000256" key="1">
    <source>
        <dbReference type="SAM" id="MobiDB-lite"/>
    </source>
</evidence>